<feature type="repeat" description="Filamin" evidence="3">
    <location>
        <begin position="992"/>
        <end position="1085"/>
    </location>
</feature>
<comment type="similarity">
    <text evidence="1">Belongs to the filamin family.</text>
</comment>
<feature type="repeat" description="Filamin" evidence="3">
    <location>
        <begin position="1277"/>
        <end position="1353"/>
    </location>
</feature>
<dbReference type="PROSITE" id="PS50021">
    <property type="entry name" value="CH"/>
    <property type="match status" value="1"/>
</dbReference>
<feature type="repeat" description="Filamin" evidence="3">
    <location>
        <begin position="249"/>
        <end position="361"/>
    </location>
</feature>
<dbReference type="OMA" id="PMVCPVR"/>
<dbReference type="InterPro" id="IPR013783">
    <property type="entry name" value="Ig-like_fold"/>
</dbReference>
<protein>
    <recommendedName>
        <fullName evidence="5">Calponin-homology (CH) domain-containing protein</fullName>
    </recommendedName>
</protein>
<dbReference type="InterPro" id="IPR044801">
    <property type="entry name" value="Filamin"/>
</dbReference>
<dbReference type="EMBL" id="JABSTR010000005">
    <property type="protein sequence ID" value="KAH9369761.1"/>
    <property type="molecule type" value="Genomic_DNA"/>
</dbReference>
<organism evidence="6 7">
    <name type="scientific">Haemaphysalis longicornis</name>
    <name type="common">Bush tick</name>
    <dbReference type="NCBI Taxonomy" id="44386"/>
    <lineage>
        <taxon>Eukaryota</taxon>
        <taxon>Metazoa</taxon>
        <taxon>Ecdysozoa</taxon>
        <taxon>Arthropoda</taxon>
        <taxon>Chelicerata</taxon>
        <taxon>Arachnida</taxon>
        <taxon>Acari</taxon>
        <taxon>Parasitiformes</taxon>
        <taxon>Ixodida</taxon>
        <taxon>Ixodoidea</taxon>
        <taxon>Ixodidae</taxon>
        <taxon>Haemaphysalinae</taxon>
        <taxon>Haemaphysalis</taxon>
    </lineage>
</organism>
<dbReference type="CDD" id="cd21185">
    <property type="entry name" value="CH_jitterbug-like_rpt3"/>
    <property type="match status" value="1"/>
</dbReference>
<feature type="repeat" description="Filamin" evidence="3">
    <location>
        <begin position="1351"/>
        <end position="1501"/>
    </location>
</feature>
<feature type="repeat" description="Filamin" evidence="3">
    <location>
        <begin position="1169"/>
        <end position="1266"/>
    </location>
</feature>
<dbReference type="Pfam" id="PF00630">
    <property type="entry name" value="Filamin"/>
    <property type="match status" value="20"/>
</dbReference>
<feature type="repeat" description="Filamin" evidence="3">
    <location>
        <begin position="674"/>
        <end position="768"/>
    </location>
</feature>
<feature type="compositionally biased region" description="Basic and acidic residues" evidence="4">
    <location>
        <begin position="518"/>
        <end position="529"/>
    </location>
</feature>
<feature type="repeat" description="Filamin" evidence="3">
    <location>
        <begin position="2372"/>
        <end position="2468"/>
    </location>
</feature>
<evidence type="ECO:0000259" key="5">
    <source>
        <dbReference type="PROSITE" id="PS50021"/>
    </source>
</evidence>
<feature type="repeat" description="Filamin" evidence="3">
    <location>
        <begin position="2278"/>
        <end position="2371"/>
    </location>
</feature>
<dbReference type="SMART" id="SM00033">
    <property type="entry name" value="CH"/>
    <property type="match status" value="1"/>
</dbReference>
<comment type="caution">
    <text evidence="6">The sequence shown here is derived from an EMBL/GenBank/DDBJ whole genome shotgun (WGS) entry which is preliminary data.</text>
</comment>
<dbReference type="FunFam" id="2.60.40.10:FF:001145">
    <property type="entry name" value="Jitterbug, isoform I"/>
    <property type="match status" value="1"/>
</dbReference>
<evidence type="ECO:0000313" key="7">
    <source>
        <dbReference type="Proteomes" id="UP000821853"/>
    </source>
</evidence>
<feature type="region of interest" description="Disordered" evidence="4">
    <location>
        <begin position="1387"/>
        <end position="1412"/>
    </location>
</feature>
<feature type="repeat" description="Filamin" evidence="3">
    <location>
        <begin position="2079"/>
        <end position="2180"/>
    </location>
</feature>
<dbReference type="InterPro" id="IPR001298">
    <property type="entry name" value="Filamin/ABP280_rpt"/>
</dbReference>
<dbReference type="PROSITE" id="PS50194">
    <property type="entry name" value="FILAMIN_REPEAT"/>
    <property type="match status" value="21"/>
</dbReference>
<evidence type="ECO:0000256" key="4">
    <source>
        <dbReference type="SAM" id="MobiDB-lite"/>
    </source>
</evidence>
<feature type="repeat" description="Filamin" evidence="3">
    <location>
        <begin position="1988"/>
        <end position="2081"/>
    </location>
</feature>
<feature type="repeat" description="Filamin" evidence="3">
    <location>
        <begin position="929"/>
        <end position="994"/>
    </location>
</feature>
<dbReference type="InterPro" id="IPR036872">
    <property type="entry name" value="CH_dom_sf"/>
</dbReference>
<feature type="repeat" description="Filamin" evidence="3">
    <location>
        <begin position="1812"/>
        <end position="1897"/>
    </location>
</feature>
<name>A0A9J6G4Z4_HAELO</name>
<feature type="repeat" description="Filamin" evidence="3">
    <location>
        <begin position="1691"/>
        <end position="1792"/>
    </location>
</feature>
<dbReference type="Gene3D" id="2.60.40.10">
    <property type="entry name" value="Immunoglobulins"/>
    <property type="match status" value="21"/>
</dbReference>
<feature type="compositionally biased region" description="Pro residues" evidence="4">
    <location>
        <begin position="554"/>
        <end position="568"/>
    </location>
</feature>
<reference evidence="6 7" key="1">
    <citation type="journal article" date="2020" name="Cell">
        <title>Large-Scale Comparative Analyses of Tick Genomes Elucidate Their Genetic Diversity and Vector Capacities.</title>
        <authorList>
            <consortium name="Tick Genome and Microbiome Consortium (TIGMIC)"/>
            <person name="Jia N."/>
            <person name="Wang J."/>
            <person name="Shi W."/>
            <person name="Du L."/>
            <person name="Sun Y."/>
            <person name="Zhan W."/>
            <person name="Jiang J.F."/>
            <person name="Wang Q."/>
            <person name="Zhang B."/>
            <person name="Ji P."/>
            <person name="Bell-Sakyi L."/>
            <person name="Cui X.M."/>
            <person name="Yuan T.T."/>
            <person name="Jiang B.G."/>
            <person name="Yang W.F."/>
            <person name="Lam T.T."/>
            <person name="Chang Q.C."/>
            <person name="Ding S.J."/>
            <person name="Wang X.J."/>
            <person name="Zhu J.G."/>
            <person name="Ruan X.D."/>
            <person name="Zhao L."/>
            <person name="Wei J.T."/>
            <person name="Ye R.Z."/>
            <person name="Que T.C."/>
            <person name="Du C.H."/>
            <person name="Zhou Y.H."/>
            <person name="Cheng J.X."/>
            <person name="Dai P.F."/>
            <person name="Guo W.B."/>
            <person name="Han X.H."/>
            <person name="Huang E.J."/>
            <person name="Li L.F."/>
            <person name="Wei W."/>
            <person name="Gao Y.C."/>
            <person name="Liu J.Z."/>
            <person name="Shao H.Z."/>
            <person name="Wang X."/>
            <person name="Wang C.C."/>
            <person name="Yang T.C."/>
            <person name="Huo Q.B."/>
            <person name="Li W."/>
            <person name="Chen H.Y."/>
            <person name="Chen S.E."/>
            <person name="Zhou L.G."/>
            <person name="Ni X.B."/>
            <person name="Tian J.H."/>
            <person name="Sheng Y."/>
            <person name="Liu T."/>
            <person name="Pan Y.S."/>
            <person name="Xia L.Y."/>
            <person name="Li J."/>
            <person name="Zhao F."/>
            <person name="Cao W.C."/>
        </authorList>
    </citation>
    <scope>NUCLEOTIDE SEQUENCE [LARGE SCALE GENOMIC DNA]</scope>
    <source>
        <strain evidence="6">HaeL-2018</strain>
    </source>
</reference>
<dbReference type="InterPro" id="IPR001715">
    <property type="entry name" value="CH_dom"/>
</dbReference>
<dbReference type="Pfam" id="PF00307">
    <property type="entry name" value="CH"/>
    <property type="match status" value="1"/>
</dbReference>
<accession>A0A9J6G4Z4</accession>
<dbReference type="PANTHER" id="PTHR38537:SF13">
    <property type="entry name" value="JITTERBUG, ISOFORM N"/>
    <property type="match status" value="1"/>
</dbReference>
<feature type="repeat" description="Filamin" evidence="3">
    <location>
        <begin position="149"/>
        <end position="238"/>
    </location>
</feature>
<feature type="domain" description="Calponin-homology (CH)" evidence="5">
    <location>
        <begin position="41"/>
        <end position="143"/>
    </location>
</feature>
<gene>
    <name evidence="6" type="ORF">HPB48_007728</name>
</gene>
<dbReference type="SUPFAM" id="SSF47576">
    <property type="entry name" value="Calponin-homology domain, CH-domain"/>
    <property type="match status" value="1"/>
</dbReference>
<feature type="repeat" description="Filamin" evidence="3">
    <location>
        <begin position="1598"/>
        <end position="1682"/>
    </location>
</feature>
<feature type="compositionally biased region" description="Basic and acidic residues" evidence="4">
    <location>
        <begin position="579"/>
        <end position="591"/>
    </location>
</feature>
<dbReference type="InterPro" id="IPR017868">
    <property type="entry name" value="Filamin/ABP280_repeat-like"/>
</dbReference>
<dbReference type="GO" id="GO:0030036">
    <property type="term" value="P:actin cytoskeleton organization"/>
    <property type="evidence" value="ECO:0007669"/>
    <property type="project" value="InterPro"/>
</dbReference>
<dbReference type="SMART" id="SM00557">
    <property type="entry name" value="IG_FLMN"/>
    <property type="match status" value="21"/>
</dbReference>
<feature type="repeat" description="Filamin" evidence="3">
    <location>
        <begin position="359"/>
        <end position="450"/>
    </location>
</feature>
<dbReference type="GO" id="GO:0051015">
    <property type="term" value="F:actin filament binding"/>
    <property type="evidence" value="ECO:0007669"/>
    <property type="project" value="InterPro"/>
</dbReference>
<dbReference type="SUPFAM" id="SSF81296">
    <property type="entry name" value="E set domains"/>
    <property type="match status" value="21"/>
</dbReference>
<dbReference type="VEuPathDB" id="VectorBase:HLOH_045009"/>
<evidence type="ECO:0000256" key="2">
    <source>
        <dbReference type="ARBA" id="ARBA00022737"/>
    </source>
</evidence>
<dbReference type="OrthoDB" id="18740at2759"/>
<feature type="repeat" description="Filamin" evidence="3">
    <location>
        <begin position="800"/>
        <end position="893"/>
    </location>
</feature>
<feature type="repeat" description="Filamin" evidence="3">
    <location>
        <begin position="1499"/>
        <end position="1593"/>
    </location>
</feature>
<evidence type="ECO:0000313" key="6">
    <source>
        <dbReference type="EMBL" id="KAH9369761.1"/>
    </source>
</evidence>
<feature type="repeat" description="Filamin" evidence="3">
    <location>
        <begin position="1895"/>
        <end position="1990"/>
    </location>
</feature>
<feature type="compositionally biased region" description="Low complexity" evidence="4">
    <location>
        <begin position="478"/>
        <end position="492"/>
    </location>
</feature>
<proteinExistence type="inferred from homology"/>
<feature type="region of interest" description="Disordered" evidence="4">
    <location>
        <begin position="470"/>
        <end position="615"/>
    </location>
</feature>
<dbReference type="Gene3D" id="1.10.418.10">
    <property type="entry name" value="Calponin-like domain"/>
    <property type="match status" value="2"/>
</dbReference>
<evidence type="ECO:0000256" key="3">
    <source>
        <dbReference type="PROSITE-ProRule" id="PRU00087"/>
    </source>
</evidence>
<feature type="compositionally biased region" description="Basic and acidic residues" evidence="4">
    <location>
        <begin position="599"/>
        <end position="609"/>
    </location>
</feature>
<dbReference type="Proteomes" id="UP000821853">
    <property type="component" value="Chromosome 3"/>
</dbReference>
<sequence>METAREEFGVPLILTPEDLASPNLDELSGMTYLSYFINEDSPGYRATLRWVQARLPHLRISNFTSDWNDGLALCSLVHSLGAPMEEHLSAGDRAQWESNLQKGIAGGKYLGVEPLLTAKELADPDVQPLAVMAYVARFQGVPVRRRPRDKLTVTGTDLNNVHVNKAAHFKVHFKDGQVDLRQIRAEVRGPSSTPVECKLQLNQSGGSGTFVPVEVGMHMLNVHCEGELVSSCPMHIRVHPDISRILFSGIDPCALGSLVEVLINSNGAGTGNIHVEAVSPSGKSMACTVKETGGVFTSTFMPNEIGEACPWTWRATLCVPHCLCRFVLFTLHHAACFPGEWKIDVTYSGQHIQGSPFTCYVYDPSQVVLNGPSAVRMGQEAVFECDASRAGWGRVQLEVQVDGHNVPVSIDERGDGLYVASFLPTREGPHRIFATFNDVPVQGSPFTMLSTVEEPDSPCSLSESFFTRTLTPSGDRVSSSASSFFPSSLASSRVASPAKTDPDGHMSRSAVEFLSSRGESRPEVLHVARLESSARLSSPTQGPERPSSRHSTKVPPPPTPRKPAPVVPSPSIRNQSRTLSEERSESRRDEQLASPRKSATLERLRKSPEARQMTPPVVAQRQVGLPQHLLDTWPVWDVLCSWAYCLLVKHAELSPVNHDSVTPRKATPVGTPVRRGGDIAQVKITGEALKLVPVKQPAMFRISAPDFDRDDFQVTVTAPSGREFPVHLDVLQPGEMDVEFITPEVGEHVIEVRLQGRPLPGSPFRSHAFDATKIRVGDVPDGVVGHPVEFESSPWKCEVREVPKRGPVSVRGQGLQAFSCGKTASFELQAPGCSKDDIKVNIKGPGKSRVQPVVTECPDFYLVEFTALEAGTYQIEVFAGGEPVRGSPFLSKAYDASCITLSDVPQSCLVGQTSQFQGKFALFSPWPVLAVDASRAGEGQLEISVNNGEVPNQVQVLNSGRCLVSFKPLRPVPHVVSIKFNGENVPGCPVVLQVSDANQCSVDLGSLELVPVNHPSRFHVSGVSDESQLRVAIVSPSDKKVPAKVSRSSRGGLNVEFVPEEVGPHAVQAEHAGKLLAGATVKAYDARKVDVSAVSQGSLGKPVQFTVDVGCAGEGNLAISVTSRNRDVPTVVHPMGGAKFAVSFVPGDLSDHVISISFNKEPVPGSPFKVRVQESGGKISALDVSSLAAASVDKPVSLVLQNAAGQDHHLTVQVEGPNASLVPSSLKDTGDRNLRVEFSPTRAGEHKIHVSHNGASIAGSPFLCKVSDARQIKVHEVPRGFVGKPVTFLVETAHAGPGNLEVMVNNGRVPTTPQAQSPTQYAITFTPAEERPHVIDVRFNGDHVPGSPFECQVVDLSKVKIVAEGIERVAINRPAAFVVDTHGQDIGQLSGNSAGSHPGPTKGSRDGKPPQWLSRRVYPSRSWQVFLNVFQACANVDASQAGAGNLEIIVSVGGRNVPNYVQSEGNAKFRVNFKPSEPLTHTLSVKFNGEPVPGSPFFVTVSDSQQSVVSGASLRTSSIARPAKFTIDSKGSENTDCKVTVVGPSGKKVPVTVTRTSTTTFEAEFHPSEVGPNQVNVILDGAPVLGSPYTCNVYDVSKVRVTGLNPGVVNKPVTFQVDALQAGNGTLELVVRTRKSSVCAEFAMKSHGIYEVTFVPTERTPHYVNITFNEEDIPGNPFKIDIRDAEAKAAPRTSSSSAVIARGDGLKQGLVGSANCFEVDTNGAGGDVDIRVTVDTTRAGHGALNVLIMAGGREVRNTIRESGPGVYKVTYTPKSDLPHKIDVYYNGRQAPGWLLCPLLCELLEVRDPGHAIIAHGAGLKACELGNTSSFIIETGGDAKDFDILVSAPNGSPLPVKCYQQKDGSLLVEWNATAAGSHKVEVLYEGRPIPGSPFLCQIFDASRVILQKVRSTTFAVNEKISFALNRRDAGYSELDVTVTSPLGRHLPIEVKGTADGDGELIEFTPTVPGKYRIAITYGGIEVPGSPITFIAQDGGTPKVSGSGLTAAQSGVMASFKIDAHGIWGRPEVRIDGPDSEPELTIEEGGEEGTYVVSYLPIEVGVFDVHIRWNGKDIPGSPFHPKVTDPQKVRAIGGWDSLMNEDGHIPLIVGQEKKISVDVGDAGPGKLKVEVRGPGDVVETHLEQTSGHRYRITFTPQEEGDHLLYVYYNDVAHPEGPFLARAEPLPPVLDHTRVVLRGHGLTSAKVGTEAEFVIDGSDAGPGSPEVTLSGVKTDIPVRLIPLGNNTHRALYTPSAPGAYLLNVMWSERQVKGCPLKVTVAASCDASRVLCSGEGLRGGTVGKEIKAFIDTRKGGPGELTAHCMGPHKMAHCELYDHRDGTFTLYLKPQEGGRHLLTIKYGGDHIPGSPYSLRIAGAPDASKVRVYGPGIEPGVLAVYQSRFICDTRGAGAGQLTVRIRGPKGAFRVEMQRESQKDRTILCKYDPTEPGDYRIEVKWSGEHVPGSPFVVMIFDTQEELTRFVQGQYSGTGPPASDYFGEGVTYGTGQMSWRGSTHEL</sequence>
<evidence type="ECO:0000256" key="1">
    <source>
        <dbReference type="ARBA" id="ARBA00009238"/>
    </source>
</evidence>
<keyword evidence="2" id="KW-0677">Repeat</keyword>
<feature type="repeat" description="Filamin" evidence="3">
    <location>
        <begin position="1093"/>
        <end position="1172"/>
    </location>
</feature>
<dbReference type="PANTHER" id="PTHR38537">
    <property type="entry name" value="JITTERBUG, ISOFORM N"/>
    <property type="match status" value="1"/>
</dbReference>
<feature type="repeat" description="Filamin" evidence="3">
    <location>
        <begin position="2184"/>
        <end position="2277"/>
    </location>
</feature>
<keyword evidence="7" id="KW-1185">Reference proteome</keyword>
<dbReference type="InterPro" id="IPR014756">
    <property type="entry name" value="Ig_E-set"/>
</dbReference>